<feature type="domain" description="HTH tetR-type" evidence="5">
    <location>
        <begin position="11"/>
        <end position="71"/>
    </location>
</feature>
<evidence type="ECO:0000256" key="1">
    <source>
        <dbReference type="ARBA" id="ARBA00023015"/>
    </source>
</evidence>
<keyword evidence="2 4" id="KW-0238">DNA-binding</keyword>
<dbReference type="InterPro" id="IPR009057">
    <property type="entry name" value="Homeodomain-like_sf"/>
</dbReference>
<dbReference type="GO" id="GO:0003700">
    <property type="term" value="F:DNA-binding transcription factor activity"/>
    <property type="evidence" value="ECO:0007669"/>
    <property type="project" value="TreeGrafter"/>
</dbReference>
<dbReference type="Gene3D" id="1.10.357.10">
    <property type="entry name" value="Tetracycline Repressor, domain 2"/>
    <property type="match status" value="1"/>
</dbReference>
<evidence type="ECO:0000256" key="2">
    <source>
        <dbReference type="ARBA" id="ARBA00023125"/>
    </source>
</evidence>
<dbReference type="SUPFAM" id="SSF46689">
    <property type="entry name" value="Homeodomain-like"/>
    <property type="match status" value="1"/>
</dbReference>
<dbReference type="PROSITE" id="PS50977">
    <property type="entry name" value="HTH_TETR_2"/>
    <property type="match status" value="1"/>
</dbReference>
<sequence length="192" mass="20916">MIVAHTEDSEQSTRRRILAATFVVLARDGRRKLQLSDVAAQAGVSRPTLYRHFGSKEGLLEAFGLYEQDNFDAGIANAMAGLVDSDRLDAALRFIVEFQSTYSLGSLADTEPDHVLHQMRRVLPIMHERIARIIPGDNKDVAAAAVVRIAVCHYLLGGASPENFLAELRHAAGLDAARNGRSASLSPRPASR</sequence>
<feature type="DNA-binding region" description="H-T-H motif" evidence="4">
    <location>
        <begin position="34"/>
        <end position="53"/>
    </location>
</feature>
<keyword evidence="7" id="KW-1185">Reference proteome</keyword>
<gene>
    <name evidence="6" type="ORF">AU192_17885</name>
</gene>
<proteinExistence type="predicted"/>
<evidence type="ECO:0000259" key="5">
    <source>
        <dbReference type="PROSITE" id="PS50977"/>
    </source>
</evidence>
<dbReference type="GO" id="GO:0000976">
    <property type="term" value="F:transcription cis-regulatory region binding"/>
    <property type="evidence" value="ECO:0007669"/>
    <property type="project" value="TreeGrafter"/>
</dbReference>
<comment type="caution">
    <text evidence="6">The sequence shown here is derived from an EMBL/GenBank/DDBJ whole genome shotgun (WGS) entry which is preliminary data.</text>
</comment>
<dbReference type="Pfam" id="PF00440">
    <property type="entry name" value="TetR_N"/>
    <property type="match status" value="1"/>
</dbReference>
<evidence type="ECO:0000313" key="7">
    <source>
        <dbReference type="Proteomes" id="UP000053707"/>
    </source>
</evidence>
<dbReference type="Proteomes" id="UP000053707">
    <property type="component" value="Unassembled WGS sequence"/>
</dbReference>
<dbReference type="AlphaFoldDB" id="A0A101A0V3"/>
<organism evidence="6 7">
    <name type="scientific">Mycobacterium lehmannii</name>
    <dbReference type="NCBI Taxonomy" id="2048550"/>
    <lineage>
        <taxon>Bacteria</taxon>
        <taxon>Bacillati</taxon>
        <taxon>Actinomycetota</taxon>
        <taxon>Actinomycetes</taxon>
        <taxon>Mycobacteriales</taxon>
        <taxon>Mycobacteriaceae</taxon>
        <taxon>Mycobacterium</taxon>
    </lineage>
</organism>
<dbReference type="PANTHER" id="PTHR30055:SF234">
    <property type="entry name" value="HTH-TYPE TRANSCRIPTIONAL REGULATOR BETI"/>
    <property type="match status" value="1"/>
</dbReference>
<dbReference type="PANTHER" id="PTHR30055">
    <property type="entry name" value="HTH-TYPE TRANSCRIPTIONAL REGULATOR RUTR"/>
    <property type="match status" value="1"/>
</dbReference>
<name>A0A101A0V3_9MYCO</name>
<keyword evidence="3" id="KW-0804">Transcription</keyword>
<accession>A0A101A0V3</accession>
<dbReference type="PRINTS" id="PR00455">
    <property type="entry name" value="HTHTETR"/>
</dbReference>
<reference evidence="6 7" key="1">
    <citation type="submission" date="2016-01" db="EMBL/GenBank/DDBJ databases">
        <authorList>
            <consortium name="TB Trials Study Group"/>
            <person name="Sutton G."/>
            <person name="Brinkac L."/>
            <person name="Sanka R."/>
            <person name="Adams M."/>
            <person name="Lau E.L."/>
            <person name="Macaden R."/>
            <person name="Grewal H.M.S."/>
        </authorList>
    </citation>
    <scope>NUCLEOTIDE SEQUENCE [LARGE SCALE GENOMIC DNA]</scope>
    <source>
        <strain evidence="6 7">IS-1744</strain>
    </source>
</reference>
<dbReference type="InterPro" id="IPR050109">
    <property type="entry name" value="HTH-type_TetR-like_transc_reg"/>
</dbReference>
<keyword evidence="1" id="KW-0805">Transcription regulation</keyword>
<dbReference type="EMBL" id="LQIR01000056">
    <property type="protein sequence ID" value="KUI09285.1"/>
    <property type="molecule type" value="Genomic_DNA"/>
</dbReference>
<evidence type="ECO:0000256" key="4">
    <source>
        <dbReference type="PROSITE-ProRule" id="PRU00335"/>
    </source>
</evidence>
<protein>
    <submittedName>
        <fullName evidence="6">TetR family transcriptional regulator</fullName>
    </submittedName>
</protein>
<evidence type="ECO:0000256" key="3">
    <source>
        <dbReference type="ARBA" id="ARBA00023163"/>
    </source>
</evidence>
<evidence type="ECO:0000313" key="6">
    <source>
        <dbReference type="EMBL" id="KUI09285.1"/>
    </source>
</evidence>
<dbReference type="InterPro" id="IPR001647">
    <property type="entry name" value="HTH_TetR"/>
</dbReference>